<dbReference type="Gene3D" id="3.20.20.30">
    <property type="entry name" value="Luciferase-like domain"/>
    <property type="match status" value="1"/>
</dbReference>
<dbReference type="InterPro" id="IPR011251">
    <property type="entry name" value="Luciferase-like_dom"/>
</dbReference>
<dbReference type="AlphaFoldDB" id="A0A4R7HY33"/>
<evidence type="ECO:0000256" key="1">
    <source>
        <dbReference type="ARBA" id="ARBA00023002"/>
    </source>
</evidence>
<evidence type="ECO:0000259" key="2">
    <source>
        <dbReference type="Pfam" id="PF00296"/>
    </source>
</evidence>
<dbReference type="GO" id="GO:0016705">
    <property type="term" value="F:oxidoreductase activity, acting on paired donors, with incorporation or reduction of molecular oxygen"/>
    <property type="evidence" value="ECO:0007669"/>
    <property type="project" value="InterPro"/>
</dbReference>
<feature type="domain" description="Luciferase-like" evidence="2">
    <location>
        <begin position="7"/>
        <end position="300"/>
    </location>
</feature>
<dbReference type="PANTHER" id="PTHR43244">
    <property type="match status" value="1"/>
</dbReference>
<dbReference type="Proteomes" id="UP000294558">
    <property type="component" value="Unassembled WGS sequence"/>
</dbReference>
<evidence type="ECO:0000313" key="3">
    <source>
        <dbReference type="EMBL" id="TDT16117.1"/>
    </source>
</evidence>
<dbReference type="Pfam" id="PF00296">
    <property type="entry name" value="Bac_luciferase"/>
    <property type="match status" value="1"/>
</dbReference>
<dbReference type="CDD" id="cd01097">
    <property type="entry name" value="Tetrahydromethanopterin_reductase"/>
    <property type="match status" value="1"/>
</dbReference>
<protein>
    <submittedName>
        <fullName evidence="3">Putative F420-dependent oxidoreductase</fullName>
    </submittedName>
</protein>
<evidence type="ECO:0000313" key="4">
    <source>
        <dbReference type="Proteomes" id="UP000294558"/>
    </source>
</evidence>
<dbReference type="SUPFAM" id="SSF51679">
    <property type="entry name" value="Bacterial luciferase-like"/>
    <property type="match status" value="1"/>
</dbReference>
<dbReference type="OrthoDB" id="3457164at2"/>
<dbReference type="NCBIfam" id="TIGR03841">
    <property type="entry name" value="F420_Rv3093c"/>
    <property type="match status" value="1"/>
</dbReference>
<gene>
    <name evidence="3" type="ORF">BDK89_1699</name>
</gene>
<dbReference type="EMBL" id="SOAU01000001">
    <property type="protein sequence ID" value="TDT16117.1"/>
    <property type="molecule type" value="Genomic_DNA"/>
</dbReference>
<comment type="caution">
    <text evidence="3">The sequence shown here is derived from an EMBL/GenBank/DDBJ whole genome shotgun (WGS) entry which is preliminary data.</text>
</comment>
<dbReference type="InterPro" id="IPR050564">
    <property type="entry name" value="F420-G6PD/mer"/>
</dbReference>
<proteinExistence type="predicted"/>
<name>A0A4R7HY33_9ACTN</name>
<organism evidence="3 4">
    <name type="scientific">Ilumatobacter fluminis</name>
    <dbReference type="NCBI Taxonomy" id="467091"/>
    <lineage>
        <taxon>Bacteria</taxon>
        <taxon>Bacillati</taxon>
        <taxon>Actinomycetota</taxon>
        <taxon>Acidimicrobiia</taxon>
        <taxon>Acidimicrobiales</taxon>
        <taxon>Ilumatobacteraceae</taxon>
        <taxon>Ilumatobacter</taxon>
    </lineage>
</organism>
<reference evidence="3 4" key="1">
    <citation type="submission" date="2019-03" db="EMBL/GenBank/DDBJ databases">
        <title>Sequencing the genomes of 1000 actinobacteria strains.</title>
        <authorList>
            <person name="Klenk H.-P."/>
        </authorList>
    </citation>
    <scope>NUCLEOTIDE SEQUENCE [LARGE SCALE GENOMIC DNA]</scope>
    <source>
        <strain evidence="3 4">DSM 18936</strain>
    </source>
</reference>
<dbReference type="InterPro" id="IPR036661">
    <property type="entry name" value="Luciferase-like_sf"/>
</dbReference>
<dbReference type="PANTHER" id="PTHR43244:SF1">
    <property type="entry name" value="5,10-METHYLENETETRAHYDROMETHANOPTERIN REDUCTASE"/>
    <property type="match status" value="1"/>
</dbReference>
<keyword evidence="4" id="KW-1185">Reference proteome</keyword>
<keyword evidence="1" id="KW-0560">Oxidoreductase</keyword>
<accession>A0A4R7HY33</accession>
<sequence>MSLPRRPGMTVPLAGPLHAQRDRIVELADMGFTDVWSAESDAGDGLTPLALTSVWEPRLRLGTAILPAYTRTPACMVQSAASMADAAPGRFVLGIGSSSNVIVERWNGVPFEEPYKKVRDVVRFVRDAFSGEKVTKQYDTFEIQGFRLGLRPEQTPPIVVAALREGMLKMAGREADGAITNWLGADDVPTVAAALREGAGGEDRELVARVFVCPSENAEVVRAGARRAIAAYMNVPVYAAFQEWLGRGDELAGMWAAWKAGDRKQALAEIPDSVVDALVVHGSPAECRATIDRYFDNGVTTTSLAVLPFDPDLDAWDAITSLAPSAG</sequence>
<dbReference type="RefSeq" id="WP_133868516.1">
    <property type="nucleotide sequence ID" value="NZ_SOAU01000001.1"/>
</dbReference>
<dbReference type="InterPro" id="IPR022526">
    <property type="entry name" value="F420_Rv3093c"/>
</dbReference>